<dbReference type="EMBL" id="AP035881">
    <property type="protein sequence ID" value="BFP49933.1"/>
    <property type="molecule type" value="Genomic_DNA"/>
</dbReference>
<dbReference type="AlphaFoldDB" id="A0AB33K3Z5"/>
<proteinExistence type="predicted"/>
<gene>
    <name evidence="1" type="ORF">KCMC57_63010</name>
</gene>
<sequence>MRLTLERGWEDLGPVDVAMFRIERVDFALSRLEGAAVPDTFVWVRRSADDVEGALDILLSALGLDREALAFRGTVETGFEVFDGSSK</sequence>
<organism evidence="1">
    <name type="scientific">Kitasatospora sp. CMC57</name>
    <dbReference type="NCBI Taxonomy" id="3231513"/>
    <lineage>
        <taxon>Bacteria</taxon>
        <taxon>Bacillati</taxon>
        <taxon>Actinomycetota</taxon>
        <taxon>Actinomycetes</taxon>
        <taxon>Kitasatosporales</taxon>
        <taxon>Streptomycetaceae</taxon>
        <taxon>Kitasatospora</taxon>
    </lineage>
</organism>
<accession>A0AB33K3Z5</accession>
<evidence type="ECO:0000313" key="1">
    <source>
        <dbReference type="EMBL" id="BFP49933.1"/>
    </source>
</evidence>
<protein>
    <submittedName>
        <fullName evidence="1">Uncharacterized protein</fullName>
    </submittedName>
</protein>
<reference evidence="1" key="1">
    <citation type="submission" date="2024-07" db="EMBL/GenBank/DDBJ databases">
        <title>Complete genome sequences of cellulolytic bacteria, Kitasatospora sp. CMC57 and Streptomyces sp. CMC78, isolated from Japanese agricultural soil.</title>
        <authorList>
            <person name="Hashimoto T."/>
            <person name="Ito M."/>
            <person name="Iwamoto M."/>
            <person name="Fukahori D."/>
            <person name="Shoda T."/>
            <person name="Sakoda M."/>
            <person name="Morohoshi T."/>
            <person name="Mitsuboshi M."/>
            <person name="Nishizawa T."/>
        </authorList>
    </citation>
    <scope>NUCLEOTIDE SEQUENCE</scope>
    <source>
        <strain evidence="1">CMC57</strain>
    </source>
</reference>
<dbReference type="RefSeq" id="WP_407991970.1">
    <property type="nucleotide sequence ID" value="NZ_AP035881.2"/>
</dbReference>
<name>A0AB33K3Z5_9ACTN</name>